<feature type="repeat" description="TPR" evidence="1">
    <location>
        <begin position="249"/>
        <end position="282"/>
    </location>
</feature>
<feature type="domain" description="Thioredoxin" evidence="2">
    <location>
        <begin position="14"/>
        <end position="175"/>
    </location>
</feature>
<dbReference type="CDD" id="cd02947">
    <property type="entry name" value="TRX_family"/>
    <property type="match status" value="1"/>
</dbReference>
<dbReference type="Gene3D" id="3.40.30.10">
    <property type="entry name" value="Glutaredoxin"/>
    <property type="match status" value="1"/>
</dbReference>
<dbReference type="InterPro" id="IPR013766">
    <property type="entry name" value="Thioredoxin_domain"/>
</dbReference>
<accession>A0ABX1RTZ5</accession>
<sequence length="296" mass="34736">MKQTITLLAFLFNLSFGFSQTLNTLSVDKKGKYLLLGEINRQGLKKNSFNNWFSKNYDDYLVNNKIVNRLKRPLKDYEIKVFLGTWCRDSKREIPNFYKVLDAANFPEKQLKVIAVNKTVEAYKQSPNGEEKDLNIHRVPTFIFYKNGKEVNRIVEFPKETLERDILKIISSKKYTPNYSVVSDMERLLNLKTINELILEEKILVSKFSEFAKGSRELNTYGYKLLYSGEIDKALYIFDFNTKVFPYKHNTYDSLGEAYFIAKNYTEALKNYSHVLRLKPDDENAVKMIEKIKLID</sequence>
<evidence type="ECO:0000313" key="3">
    <source>
        <dbReference type="EMBL" id="NMH87017.1"/>
    </source>
</evidence>
<dbReference type="EMBL" id="JABBHF010000003">
    <property type="protein sequence ID" value="NMH87017.1"/>
    <property type="molecule type" value="Genomic_DNA"/>
</dbReference>
<dbReference type="PROSITE" id="PS51352">
    <property type="entry name" value="THIOREDOXIN_2"/>
    <property type="match status" value="1"/>
</dbReference>
<gene>
    <name evidence="3" type="ORF">HHX25_05835</name>
</gene>
<dbReference type="SMART" id="SM00028">
    <property type="entry name" value="TPR"/>
    <property type="match status" value="1"/>
</dbReference>
<dbReference type="Proteomes" id="UP000746690">
    <property type="component" value="Unassembled WGS sequence"/>
</dbReference>
<dbReference type="SUPFAM" id="SSF48452">
    <property type="entry name" value="TPR-like"/>
    <property type="match status" value="1"/>
</dbReference>
<keyword evidence="1" id="KW-0802">TPR repeat</keyword>
<dbReference type="InterPro" id="IPR011990">
    <property type="entry name" value="TPR-like_helical_dom_sf"/>
</dbReference>
<dbReference type="RefSeq" id="WP_169671157.1">
    <property type="nucleotide sequence ID" value="NZ_JABBHF010000003.1"/>
</dbReference>
<dbReference type="SUPFAM" id="SSF52833">
    <property type="entry name" value="Thioredoxin-like"/>
    <property type="match status" value="1"/>
</dbReference>
<proteinExistence type="predicted"/>
<evidence type="ECO:0000259" key="2">
    <source>
        <dbReference type="PROSITE" id="PS51352"/>
    </source>
</evidence>
<dbReference type="PROSITE" id="PS50005">
    <property type="entry name" value="TPR"/>
    <property type="match status" value="1"/>
</dbReference>
<dbReference type="Gene3D" id="1.25.40.10">
    <property type="entry name" value="Tetratricopeptide repeat domain"/>
    <property type="match status" value="1"/>
</dbReference>
<keyword evidence="4" id="KW-1185">Reference proteome</keyword>
<dbReference type="InterPro" id="IPR036249">
    <property type="entry name" value="Thioredoxin-like_sf"/>
</dbReference>
<dbReference type="InterPro" id="IPR019734">
    <property type="entry name" value="TPR_rpt"/>
</dbReference>
<comment type="caution">
    <text evidence="3">The sequence shown here is derived from an EMBL/GenBank/DDBJ whole genome shotgun (WGS) entry which is preliminary data.</text>
</comment>
<reference evidence="3 4" key="1">
    <citation type="submission" date="2020-04" db="EMBL/GenBank/DDBJ databases">
        <title>A Flavivirga sp. nov.</title>
        <authorList>
            <person name="Sun X."/>
        </authorList>
    </citation>
    <scope>NUCLEOTIDE SEQUENCE [LARGE SCALE GENOMIC DNA]</scope>
    <source>
        <strain evidence="3 4">Y03</strain>
    </source>
</reference>
<evidence type="ECO:0000313" key="4">
    <source>
        <dbReference type="Proteomes" id="UP000746690"/>
    </source>
</evidence>
<evidence type="ECO:0000256" key="1">
    <source>
        <dbReference type="PROSITE-ProRule" id="PRU00339"/>
    </source>
</evidence>
<protein>
    <recommendedName>
        <fullName evidence="2">Thioredoxin domain-containing protein</fullName>
    </recommendedName>
</protein>
<organism evidence="3 4">
    <name type="scientific">Flavivirga algicola</name>
    <dbReference type="NCBI Taxonomy" id="2729136"/>
    <lineage>
        <taxon>Bacteria</taxon>
        <taxon>Pseudomonadati</taxon>
        <taxon>Bacteroidota</taxon>
        <taxon>Flavobacteriia</taxon>
        <taxon>Flavobacteriales</taxon>
        <taxon>Flavobacteriaceae</taxon>
        <taxon>Flavivirga</taxon>
    </lineage>
</organism>
<name>A0ABX1RTZ5_9FLAO</name>